<feature type="chain" id="PRO_5033061704" description="Peptidase S41" evidence="1">
    <location>
        <begin position="22"/>
        <end position="391"/>
    </location>
</feature>
<dbReference type="RefSeq" id="WP_171561001.1">
    <property type="nucleotide sequence ID" value="NZ_JABFCS010000001.1"/>
</dbReference>
<organism evidence="4 5">
    <name type="scientific">Ramlibacter montanisoli</name>
    <dbReference type="NCBI Taxonomy" id="2732512"/>
    <lineage>
        <taxon>Bacteria</taxon>
        <taxon>Pseudomonadati</taxon>
        <taxon>Pseudomonadota</taxon>
        <taxon>Betaproteobacteria</taxon>
        <taxon>Burkholderiales</taxon>
        <taxon>Comamonadaceae</taxon>
        <taxon>Ramlibacter</taxon>
    </lineage>
</organism>
<name>A0A849KR42_9BURK</name>
<evidence type="ECO:0000259" key="3">
    <source>
        <dbReference type="Pfam" id="PF18294"/>
    </source>
</evidence>
<dbReference type="CDD" id="cd07561">
    <property type="entry name" value="Peptidase_S41_CPP_like"/>
    <property type="match status" value="1"/>
</dbReference>
<dbReference type="SUPFAM" id="SSF52096">
    <property type="entry name" value="ClpP/crotonase"/>
    <property type="match status" value="1"/>
</dbReference>
<protein>
    <recommendedName>
        <fullName evidence="6">Peptidase S41</fullName>
    </recommendedName>
</protein>
<dbReference type="PANTHER" id="PTHR32060">
    <property type="entry name" value="TAIL-SPECIFIC PROTEASE"/>
    <property type="match status" value="1"/>
</dbReference>
<reference evidence="4 5" key="1">
    <citation type="submission" date="2020-05" db="EMBL/GenBank/DDBJ databases">
        <authorList>
            <person name="Khan S.A."/>
            <person name="Jeon C.O."/>
            <person name="Chun B.H."/>
        </authorList>
    </citation>
    <scope>NUCLEOTIDE SEQUENCE [LARGE SCALE GENOMIC DNA]</scope>
    <source>
        <strain evidence="4 5">B156</strain>
    </source>
</reference>
<dbReference type="GO" id="GO:0030288">
    <property type="term" value="C:outer membrane-bounded periplasmic space"/>
    <property type="evidence" value="ECO:0007669"/>
    <property type="project" value="TreeGrafter"/>
</dbReference>
<keyword evidence="5" id="KW-1185">Reference proteome</keyword>
<evidence type="ECO:0000313" key="5">
    <source>
        <dbReference type="Proteomes" id="UP000552954"/>
    </source>
</evidence>
<evidence type="ECO:0000256" key="1">
    <source>
        <dbReference type="SAM" id="SignalP"/>
    </source>
</evidence>
<dbReference type="Pfam" id="PF03572">
    <property type="entry name" value="Peptidase_S41"/>
    <property type="match status" value="1"/>
</dbReference>
<dbReference type="GO" id="GO:0004175">
    <property type="term" value="F:endopeptidase activity"/>
    <property type="evidence" value="ECO:0007669"/>
    <property type="project" value="TreeGrafter"/>
</dbReference>
<evidence type="ECO:0008006" key="6">
    <source>
        <dbReference type="Google" id="ProtNLM"/>
    </source>
</evidence>
<dbReference type="Proteomes" id="UP000552954">
    <property type="component" value="Unassembled WGS sequence"/>
</dbReference>
<reference evidence="4 5" key="2">
    <citation type="submission" date="2020-06" db="EMBL/GenBank/DDBJ databases">
        <title>Ramlibacter rhizophilus sp. nov., isolated from rhizosphere soil of national flower Mugunghwa from South Korea.</title>
        <authorList>
            <person name="Zheng-Fei Y."/>
            <person name="Huan T."/>
        </authorList>
    </citation>
    <scope>NUCLEOTIDE SEQUENCE [LARGE SCALE GENOMIC DNA]</scope>
    <source>
        <strain evidence="4 5">B156</strain>
    </source>
</reference>
<feature type="domain" description="Peptidase S41 N-terminal" evidence="3">
    <location>
        <begin position="51"/>
        <end position="99"/>
    </location>
</feature>
<dbReference type="PANTHER" id="PTHR32060:SF30">
    <property type="entry name" value="CARBOXY-TERMINAL PROCESSING PROTEASE CTPA"/>
    <property type="match status" value="1"/>
</dbReference>
<dbReference type="Pfam" id="PF18294">
    <property type="entry name" value="Pept_S41_N"/>
    <property type="match status" value="1"/>
</dbReference>
<dbReference type="AlphaFoldDB" id="A0A849KR42"/>
<dbReference type="InterPro" id="IPR041613">
    <property type="entry name" value="Pept_S41_N"/>
</dbReference>
<accession>A0A849KR42</accession>
<feature type="domain" description="Tail specific protease" evidence="2">
    <location>
        <begin position="144"/>
        <end position="289"/>
    </location>
</feature>
<dbReference type="GO" id="GO:0007165">
    <property type="term" value="P:signal transduction"/>
    <property type="evidence" value="ECO:0007669"/>
    <property type="project" value="TreeGrafter"/>
</dbReference>
<dbReference type="GO" id="GO:0008236">
    <property type="term" value="F:serine-type peptidase activity"/>
    <property type="evidence" value="ECO:0007669"/>
    <property type="project" value="InterPro"/>
</dbReference>
<evidence type="ECO:0000313" key="4">
    <source>
        <dbReference type="EMBL" id="NNU44289.1"/>
    </source>
</evidence>
<proteinExistence type="predicted"/>
<dbReference type="InterPro" id="IPR005151">
    <property type="entry name" value="Tail-specific_protease"/>
</dbReference>
<dbReference type="Gene3D" id="3.90.226.10">
    <property type="entry name" value="2-enoyl-CoA Hydratase, Chain A, domain 1"/>
    <property type="match status" value="1"/>
</dbReference>
<dbReference type="GO" id="GO:0006508">
    <property type="term" value="P:proteolysis"/>
    <property type="evidence" value="ECO:0007669"/>
    <property type="project" value="InterPro"/>
</dbReference>
<sequence>MKKSSVSRSLAAVLASTLLLAACGGGGGGGPRPPSSARFSEAVAGCAVPTQRQFLRTYLDEVYLWYREIPAVDPNQFTTVASINDYFDALTNLPQDRFSDAIFTGQSAAVQSSTPLAQLDAGQLLASHSVPTAPTVTTTTGGRKVGYLRLANAAEGSQDEVIAAFLQLQPQGIQDLVLDLRDNTGGFVYTALTTASMITAAANNGRVFERLVFNDKRGETSLLFSGQVQFPDGASPRFPVGTALPQLALPRVFVLTDPNTCSASESIINSLRGINVEVIRIGDTTCGKPYGFTEKQNCGYSFFAIDFQGFNAAGFGDYQGGFAPICRVPEAGVRGTATDAVLNAALFYADSNSCPTGTATGAQMASSPIVSAPRQPPAGAARILLPEMLPR</sequence>
<evidence type="ECO:0000259" key="2">
    <source>
        <dbReference type="Pfam" id="PF03572"/>
    </source>
</evidence>
<dbReference type="EMBL" id="JABFCS010000001">
    <property type="protein sequence ID" value="NNU44289.1"/>
    <property type="molecule type" value="Genomic_DNA"/>
</dbReference>
<dbReference type="PROSITE" id="PS51257">
    <property type="entry name" value="PROKAR_LIPOPROTEIN"/>
    <property type="match status" value="1"/>
</dbReference>
<keyword evidence="1" id="KW-0732">Signal</keyword>
<gene>
    <name evidence="4" type="ORF">HK415_15670</name>
</gene>
<dbReference type="InterPro" id="IPR029045">
    <property type="entry name" value="ClpP/crotonase-like_dom_sf"/>
</dbReference>
<comment type="caution">
    <text evidence="4">The sequence shown here is derived from an EMBL/GenBank/DDBJ whole genome shotgun (WGS) entry which is preliminary data.</text>
</comment>
<feature type="signal peptide" evidence="1">
    <location>
        <begin position="1"/>
        <end position="21"/>
    </location>
</feature>